<dbReference type="FunFam" id="3.40.50.300:FF:000343">
    <property type="entry name" value="Ras family gtpase"/>
    <property type="match status" value="1"/>
</dbReference>
<keyword evidence="10" id="KW-1185">Reference proteome</keyword>
<protein>
    <recommendedName>
        <fullName evidence="2">small monomeric GTPase</fullName>
        <ecNumber evidence="2">3.6.5.2</ecNumber>
    </recommendedName>
</protein>
<dbReference type="SMART" id="SM00175">
    <property type="entry name" value="RAB"/>
    <property type="match status" value="1"/>
</dbReference>
<evidence type="ECO:0000313" key="9">
    <source>
        <dbReference type="EMBL" id="KAJ1644810.1"/>
    </source>
</evidence>
<feature type="compositionally biased region" description="Polar residues" evidence="8">
    <location>
        <begin position="226"/>
        <end position="254"/>
    </location>
</feature>
<dbReference type="AlphaFoldDB" id="A0A9W8CJY6"/>
<evidence type="ECO:0000256" key="8">
    <source>
        <dbReference type="SAM" id="MobiDB-lite"/>
    </source>
</evidence>
<organism evidence="9 10">
    <name type="scientific">Coemansia asiatica</name>
    <dbReference type="NCBI Taxonomy" id="1052880"/>
    <lineage>
        <taxon>Eukaryota</taxon>
        <taxon>Fungi</taxon>
        <taxon>Fungi incertae sedis</taxon>
        <taxon>Zoopagomycota</taxon>
        <taxon>Kickxellomycotina</taxon>
        <taxon>Kickxellomycetes</taxon>
        <taxon>Kickxellales</taxon>
        <taxon>Kickxellaceae</taxon>
        <taxon>Coemansia</taxon>
    </lineage>
</organism>
<evidence type="ECO:0000256" key="6">
    <source>
        <dbReference type="ARBA" id="ARBA00023134"/>
    </source>
</evidence>
<keyword evidence="3" id="KW-1003">Cell membrane</keyword>
<dbReference type="GO" id="GO:0007165">
    <property type="term" value="P:signal transduction"/>
    <property type="evidence" value="ECO:0007669"/>
    <property type="project" value="InterPro"/>
</dbReference>
<dbReference type="PROSITE" id="PS51421">
    <property type="entry name" value="RAS"/>
    <property type="match status" value="1"/>
</dbReference>
<evidence type="ECO:0000256" key="4">
    <source>
        <dbReference type="ARBA" id="ARBA00022741"/>
    </source>
</evidence>
<evidence type="ECO:0000256" key="7">
    <source>
        <dbReference type="ARBA" id="ARBA00023136"/>
    </source>
</evidence>
<keyword evidence="6" id="KW-0342">GTP-binding</keyword>
<dbReference type="InterPro" id="IPR005225">
    <property type="entry name" value="Small_GTP-bd"/>
</dbReference>
<keyword evidence="7" id="KW-0472">Membrane</keyword>
<dbReference type="PANTHER" id="PTHR24070">
    <property type="entry name" value="RAS, DI-RAS, AND RHEB FAMILY MEMBERS OF SMALL GTPASE SUPERFAMILY"/>
    <property type="match status" value="1"/>
</dbReference>
<dbReference type="GO" id="GO:0005886">
    <property type="term" value="C:plasma membrane"/>
    <property type="evidence" value="ECO:0007669"/>
    <property type="project" value="UniProtKB-SubCell"/>
</dbReference>
<keyword evidence="4" id="KW-0547">Nucleotide-binding</keyword>
<dbReference type="NCBIfam" id="TIGR00231">
    <property type="entry name" value="small_GTP"/>
    <property type="match status" value="1"/>
</dbReference>
<feature type="region of interest" description="Disordered" evidence="8">
    <location>
        <begin position="182"/>
        <end position="410"/>
    </location>
</feature>
<evidence type="ECO:0000256" key="2">
    <source>
        <dbReference type="ARBA" id="ARBA00011984"/>
    </source>
</evidence>
<evidence type="ECO:0000256" key="1">
    <source>
        <dbReference type="ARBA" id="ARBA00004236"/>
    </source>
</evidence>
<dbReference type="PROSITE" id="PS51420">
    <property type="entry name" value="RHO"/>
    <property type="match status" value="1"/>
</dbReference>
<proteinExistence type="predicted"/>
<dbReference type="SMART" id="SM00173">
    <property type="entry name" value="RAS"/>
    <property type="match status" value="1"/>
</dbReference>
<feature type="compositionally biased region" description="Polar residues" evidence="8">
    <location>
        <begin position="375"/>
        <end position="392"/>
    </location>
</feature>
<reference evidence="9" key="1">
    <citation type="submission" date="2022-07" db="EMBL/GenBank/DDBJ databases">
        <title>Phylogenomic reconstructions and comparative analyses of Kickxellomycotina fungi.</title>
        <authorList>
            <person name="Reynolds N.K."/>
            <person name="Stajich J.E."/>
            <person name="Barry K."/>
            <person name="Grigoriev I.V."/>
            <person name="Crous P."/>
            <person name="Smith M.E."/>
        </authorList>
    </citation>
    <scope>NUCLEOTIDE SEQUENCE</scope>
    <source>
        <strain evidence="9">NBRC 105413</strain>
    </source>
</reference>
<dbReference type="Pfam" id="PF00071">
    <property type="entry name" value="Ras"/>
    <property type="match status" value="1"/>
</dbReference>
<sequence>MSRSILPEYKVVMLGSGGVGKSMLTTKFINGNFSEDYDPTIEDSYRKQCTVDNISCVLDVLDTAGQEEYIGLRDYQIRSGDCFVLVYSIQSRETLDEAEAIAEKIFQTKNTHEVPIVLVGNKSDCEDKRKVSQQDGRRVAKGIGSGFYETSAKTGQNVEDVFIQCVRRIKHFNKIVEPPSALTTASSFNNSNHSRQPSTPRDKRGGKEKQKTGAKGWLSGRKSLSKNKTSSQASTTNSTPTPQVTVLPNKSADSTIPDYYMTEFASPLERQTTTTAASNKPTSIKRRKDESGIHGSPNRRGQLETSSAPPPMRKEYDFEALVAKRGVDTRSAPPPPRKKVYDHDKQELGIPPLKRSYATESDSESGKRRIDTRSISRATLTNANPAFNTNKALPQPQKRHKHRGSSCLIL</sequence>
<gene>
    <name evidence="9" type="ORF">LPJ64_003534</name>
</gene>
<dbReference type="EMBL" id="JANBOH010000140">
    <property type="protein sequence ID" value="KAJ1644810.1"/>
    <property type="molecule type" value="Genomic_DNA"/>
</dbReference>
<comment type="subcellular location">
    <subcellularLocation>
        <location evidence="1">Cell membrane</location>
    </subcellularLocation>
</comment>
<feature type="compositionally biased region" description="Polar residues" evidence="8">
    <location>
        <begin position="182"/>
        <end position="199"/>
    </location>
</feature>
<dbReference type="PRINTS" id="PR00449">
    <property type="entry name" value="RASTRNSFRMNG"/>
</dbReference>
<accession>A0A9W8CJY6</accession>
<comment type="caution">
    <text evidence="9">The sequence shown here is derived from an EMBL/GenBank/DDBJ whole genome shotgun (WGS) entry which is preliminary data.</text>
</comment>
<dbReference type="SUPFAM" id="SSF52540">
    <property type="entry name" value="P-loop containing nucleoside triphosphate hydrolases"/>
    <property type="match status" value="1"/>
</dbReference>
<dbReference type="Gene3D" id="3.40.50.300">
    <property type="entry name" value="P-loop containing nucleotide triphosphate hydrolases"/>
    <property type="match status" value="1"/>
</dbReference>
<evidence type="ECO:0000256" key="3">
    <source>
        <dbReference type="ARBA" id="ARBA00022475"/>
    </source>
</evidence>
<dbReference type="CDD" id="cd00876">
    <property type="entry name" value="Ras"/>
    <property type="match status" value="1"/>
</dbReference>
<feature type="compositionally biased region" description="Basic and acidic residues" evidence="8">
    <location>
        <begin position="200"/>
        <end position="211"/>
    </location>
</feature>
<dbReference type="InterPro" id="IPR020849">
    <property type="entry name" value="Small_GTPase_Ras-type"/>
</dbReference>
<evidence type="ECO:0000313" key="10">
    <source>
        <dbReference type="Proteomes" id="UP001145021"/>
    </source>
</evidence>
<dbReference type="Proteomes" id="UP001145021">
    <property type="component" value="Unassembled WGS sequence"/>
</dbReference>
<dbReference type="SMART" id="SM00174">
    <property type="entry name" value="RHO"/>
    <property type="match status" value="1"/>
</dbReference>
<dbReference type="GO" id="GO:0003925">
    <property type="term" value="F:G protein activity"/>
    <property type="evidence" value="ECO:0007669"/>
    <property type="project" value="UniProtKB-EC"/>
</dbReference>
<dbReference type="SMART" id="SM00176">
    <property type="entry name" value="RAN"/>
    <property type="match status" value="1"/>
</dbReference>
<dbReference type="EC" id="3.6.5.2" evidence="2"/>
<feature type="compositionally biased region" description="Polar residues" evidence="8">
    <location>
        <begin position="269"/>
        <end position="282"/>
    </location>
</feature>
<evidence type="ECO:0000256" key="5">
    <source>
        <dbReference type="ARBA" id="ARBA00022801"/>
    </source>
</evidence>
<dbReference type="GO" id="GO:0005525">
    <property type="term" value="F:GTP binding"/>
    <property type="evidence" value="ECO:0007669"/>
    <property type="project" value="UniProtKB-KW"/>
</dbReference>
<keyword evidence="5" id="KW-0378">Hydrolase</keyword>
<dbReference type="PROSITE" id="PS51419">
    <property type="entry name" value="RAB"/>
    <property type="match status" value="1"/>
</dbReference>
<name>A0A9W8CJY6_9FUNG</name>
<dbReference type="InterPro" id="IPR027417">
    <property type="entry name" value="P-loop_NTPase"/>
</dbReference>
<feature type="compositionally biased region" description="Basic and acidic residues" evidence="8">
    <location>
        <begin position="364"/>
        <end position="374"/>
    </location>
</feature>
<dbReference type="InterPro" id="IPR001806">
    <property type="entry name" value="Small_GTPase"/>
</dbReference>